<dbReference type="PROSITE" id="PS00472">
    <property type="entry name" value="SMALL_CYTOKINES_CC"/>
    <property type="match status" value="1"/>
</dbReference>
<dbReference type="OrthoDB" id="8870994at2759"/>
<evidence type="ECO:0000256" key="1">
    <source>
        <dbReference type="ARBA" id="ARBA00010868"/>
    </source>
</evidence>
<sequence>MSLKGTLTIVFAGIWLLCMCCQKTDAYGPLNHACCIKYTRTPLDFKVIKGYAVQSSREVCRIDAIIFLTKSNKKVCASAEDEWVQKVLDQLRYFFFLFISLNHQSCTHFELTTHCRLTVVNRTRFLPRSTLTCLFLCSNKIKKLSKHQANQVNHTPTWKSSTSV</sequence>
<dbReference type="InterPro" id="IPR000827">
    <property type="entry name" value="Chemokine_CC_CS"/>
</dbReference>
<keyword evidence="2 4" id="KW-0202">Cytokine</keyword>
<dbReference type="InterPro" id="IPR036048">
    <property type="entry name" value="Interleukin_8-like_sf"/>
</dbReference>
<accession>A0A556UF76</accession>
<comment type="caution">
    <text evidence="6">The sequence shown here is derived from an EMBL/GenBank/DDBJ whole genome shotgun (WGS) entry which is preliminary data.</text>
</comment>
<dbReference type="Gene3D" id="2.40.50.40">
    <property type="match status" value="1"/>
</dbReference>
<comment type="subcellular location">
    <subcellularLocation>
        <location evidence="4">Secreted</location>
    </subcellularLocation>
</comment>
<evidence type="ECO:0000256" key="4">
    <source>
        <dbReference type="RuleBase" id="RU361150"/>
    </source>
</evidence>
<keyword evidence="3" id="KW-1015">Disulfide bond</keyword>
<dbReference type="Proteomes" id="UP000319801">
    <property type="component" value="Unassembled WGS sequence"/>
</dbReference>
<evidence type="ECO:0000313" key="6">
    <source>
        <dbReference type="EMBL" id="TSO57302.1"/>
    </source>
</evidence>
<feature type="signal peptide" evidence="4">
    <location>
        <begin position="1"/>
        <end position="26"/>
    </location>
</feature>
<dbReference type="EMBL" id="VCAZ01000068">
    <property type="protein sequence ID" value="TSO57302.1"/>
    <property type="molecule type" value="Genomic_DNA"/>
</dbReference>
<reference evidence="6 7" key="1">
    <citation type="journal article" date="2019" name="Genome Biol. Evol.">
        <title>Whole-Genome Sequencing of the Giant Devil Catfish, Bagarius yarrelli.</title>
        <authorList>
            <person name="Jiang W."/>
            <person name="Lv Y."/>
            <person name="Cheng L."/>
            <person name="Yang K."/>
            <person name="Chao B."/>
            <person name="Wang X."/>
            <person name="Li Y."/>
            <person name="Pan X."/>
            <person name="You X."/>
            <person name="Zhang Y."/>
            <person name="Yang J."/>
            <person name="Li J."/>
            <person name="Zhang X."/>
            <person name="Liu S."/>
            <person name="Sun C."/>
            <person name="Yang J."/>
            <person name="Shi Q."/>
        </authorList>
    </citation>
    <scope>NUCLEOTIDE SEQUENCE [LARGE SCALE GENOMIC DNA]</scope>
    <source>
        <strain evidence="6">JWS20170419001</strain>
        <tissue evidence="6">Muscle</tissue>
    </source>
</reference>
<comment type="similarity">
    <text evidence="1 4">Belongs to the intercrine beta (chemokine CC) family.</text>
</comment>
<keyword evidence="4" id="KW-0732">Signal</keyword>
<protein>
    <recommendedName>
        <fullName evidence="4">C-C motif chemokine</fullName>
    </recommendedName>
</protein>
<feature type="chain" id="PRO_5022263643" description="C-C motif chemokine" evidence="4">
    <location>
        <begin position="27"/>
        <end position="164"/>
    </location>
</feature>
<dbReference type="AlphaFoldDB" id="A0A556UF76"/>
<evidence type="ECO:0000256" key="3">
    <source>
        <dbReference type="ARBA" id="ARBA00023157"/>
    </source>
</evidence>
<gene>
    <name evidence="6" type="ORF">Baya_10440</name>
</gene>
<dbReference type="SMART" id="SM00199">
    <property type="entry name" value="SCY"/>
    <property type="match status" value="1"/>
</dbReference>
<dbReference type="InterPro" id="IPR001811">
    <property type="entry name" value="Chemokine_IL8-like_dom"/>
</dbReference>
<dbReference type="GO" id="GO:0006955">
    <property type="term" value="P:immune response"/>
    <property type="evidence" value="ECO:0007669"/>
    <property type="project" value="InterPro"/>
</dbReference>
<dbReference type="SUPFAM" id="SSF54117">
    <property type="entry name" value="Interleukin 8-like chemokines"/>
    <property type="match status" value="1"/>
</dbReference>
<dbReference type="Pfam" id="PF00048">
    <property type="entry name" value="IL8"/>
    <property type="match status" value="1"/>
</dbReference>
<dbReference type="PANTHER" id="PTHR12015:SF108">
    <property type="entry name" value="C-C MOTIF CHEMOKINE 20"/>
    <property type="match status" value="1"/>
</dbReference>
<organism evidence="6 7">
    <name type="scientific">Bagarius yarrelli</name>
    <name type="common">Goonch</name>
    <name type="synonym">Bagrus yarrelli</name>
    <dbReference type="NCBI Taxonomy" id="175774"/>
    <lineage>
        <taxon>Eukaryota</taxon>
        <taxon>Metazoa</taxon>
        <taxon>Chordata</taxon>
        <taxon>Craniata</taxon>
        <taxon>Vertebrata</taxon>
        <taxon>Euteleostomi</taxon>
        <taxon>Actinopterygii</taxon>
        <taxon>Neopterygii</taxon>
        <taxon>Teleostei</taxon>
        <taxon>Ostariophysi</taxon>
        <taxon>Siluriformes</taxon>
        <taxon>Sisoridae</taxon>
        <taxon>Sisorinae</taxon>
        <taxon>Bagarius</taxon>
    </lineage>
</organism>
<name>A0A556UF76_BAGYA</name>
<dbReference type="InterPro" id="IPR039809">
    <property type="entry name" value="Chemokine_b/g/d"/>
</dbReference>
<dbReference type="GO" id="GO:0005615">
    <property type="term" value="C:extracellular space"/>
    <property type="evidence" value="ECO:0007669"/>
    <property type="project" value="UniProtKB-KW"/>
</dbReference>
<feature type="domain" description="Chemokine interleukin-8-like" evidence="5">
    <location>
        <begin position="31"/>
        <end position="91"/>
    </location>
</feature>
<keyword evidence="4" id="KW-0145">Chemotaxis</keyword>
<evidence type="ECO:0000259" key="5">
    <source>
        <dbReference type="SMART" id="SM00199"/>
    </source>
</evidence>
<evidence type="ECO:0000313" key="7">
    <source>
        <dbReference type="Proteomes" id="UP000319801"/>
    </source>
</evidence>
<proteinExistence type="inferred from homology"/>
<dbReference type="GO" id="GO:0008009">
    <property type="term" value="F:chemokine activity"/>
    <property type="evidence" value="ECO:0007669"/>
    <property type="project" value="InterPro"/>
</dbReference>
<keyword evidence="4" id="KW-0964">Secreted</keyword>
<keyword evidence="7" id="KW-1185">Reference proteome</keyword>
<dbReference type="PANTHER" id="PTHR12015">
    <property type="entry name" value="SMALL INDUCIBLE CYTOKINE A"/>
    <property type="match status" value="1"/>
</dbReference>
<evidence type="ECO:0000256" key="2">
    <source>
        <dbReference type="ARBA" id="ARBA00022514"/>
    </source>
</evidence>